<accession>A0A5N6QG95</accession>
<keyword evidence="2" id="KW-1185">Reference proteome</keyword>
<dbReference type="EMBL" id="CM017321">
    <property type="protein sequence ID" value="KAE7998338.1"/>
    <property type="molecule type" value="Genomic_DNA"/>
</dbReference>
<organism evidence="1 2">
    <name type="scientific">Carpinus fangiana</name>
    <dbReference type="NCBI Taxonomy" id="176857"/>
    <lineage>
        <taxon>Eukaryota</taxon>
        <taxon>Viridiplantae</taxon>
        <taxon>Streptophyta</taxon>
        <taxon>Embryophyta</taxon>
        <taxon>Tracheophyta</taxon>
        <taxon>Spermatophyta</taxon>
        <taxon>Magnoliopsida</taxon>
        <taxon>eudicotyledons</taxon>
        <taxon>Gunneridae</taxon>
        <taxon>Pentapetalae</taxon>
        <taxon>rosids</taxon>
        <taxon>fabids</taxon>
        <taxon>Fagales</taxon>
        <taxon>Betulaceae</taxon>
        <taxon>Carpinus</taxon>
    </lineage>
</organism>
<dbReference type="Proteomes" id="UP000327013">
    <property type="component" value="Chromosome 1"/>
</dbReference>
<evidence type="ECO:0000313" key="2">
    <source>
        <dbReference type="Proteomes" id="UP000327013"/>
    </source>
</evidence>
<gene>
    <name evidence="1" type="ORF">FH972_002893</name>
</gene>
<name>A0A5N6QG95_9ROSI</name>
<evidence type="ECO:0000313" key="1">
    <source>
        <dbReference type="EMBL" id="KAE7998338.1"/>
    </source>
</evidence>
<proteinExistence type="predicted"/>
<dbReference type="AlphaFoldDB" id="A0A5N6QG95"/>
<sequence>MVGHTGEVPDIIEFRLGIGFRLFRELRLGWGLAGWVSELVSISTDYEPLGSEWLASASK</sequence>
<reference evidence="1 2" key="1">
    <citation type="submission" date="2019-06" db="EMBL/GenBank/DDBJ databases">
        <title>A chromosomal-level reference genome of Carpinus fangiana (Coryloideae, Betulaceae).</title>
        <authorList>
            <person name="Yang X."/>
            <person name="Wang Z."/>
            <person name="Zhang L."/>
            <person name="Hao G."/>
            <person name="Liu J."/>
            <person name="Yang Y."/>
        </authorList>
    </citation>
    <scope>NUCLEOTIDE SEQUENCE [LARGE SCALE GENOMIC DNA]</scope>
    <source>
        <strain evidence="1">Cfa_2016G</strain>
        <tissue evidence="1">Leaf</tissue>
    </source>
</reference>
<protein>
    <submittedName>
        <fullName evidence="1">Uncharacterized protein</fullName>
    </submittedName>
</protein>